<dbReference type="PROSITE" id="PS51257">
    <property type="entry name" value="PROKAR_LIPOPROTEIN"/>
    <property type="match status" value="1"/>
</dbReference>
<dbReference type="Proteomes" id="UP000766570">
    <property type="component" value="Unassembled WGS sequence"/>
</dbReference>
<gene>
    <name evidence="2" type="ORF">JOF46_001736</name>
</gene>
<dbReference type="EMBL" id="JAGIOE010000001">
    <property type="protein sequence ID" value="MBP2373824.1"/>
    <property type="molecule type" value="Genomic_DNA"/>
</dbReference>
<evidence type="ECO:0000256" key="1">
    <source>
        <dbReference type="SAM" id="MobiDB-lite"/>
    </source>
</evidence>
<evidence type="ECO:0000313" key="2">
    <source>
        <dbReference type="EMBL" id="MBP2373824.1"/>
    </source>
</evidence>
<sequence length="204" mass="21424">MKEFSRASGPTRRTRAGLHPLALAALLGLACLAAGCTTLVDDPAPLPSPSPTASGPSFIPETQVFPVTPSPQEPGLGNKRPTHAELIEQGKSPLPGALPGSEKVLMHVHGKGEARIVLPAQRSGALLWILAGCEIEAPLTIRTLNLYGVVVARYDLEPCRAAEGGGGTEDGTSTLVEIWTSPDVEYDLSIISSEIRAHTDGPRR</sequence>
<evidence type="ECO:0008006" key="4">
    <source>
        <dbReference type="Google" id="ProtNLM"/>
    </source>
</evidence>
<reference evidence="2 3" key="1">
    <citation type="submission" date="2021-03" db="EMBL/GenBank/DDBJ databases">
        <title>Sequencing the genomes of 1000 actinobacteria strains.</title>
        <authorList>
            <person name="Klenk H.-P."/>
        </authorList>
    </citation>
    <scope>NUCLEOTIDE SEQUENCE [LARGE SCALE GENOMIC DNA]</scope>
    <source>
        <strain evidence="2 3">DSM 15454</strain>
    </source>
</reference>
<dbReference type="RefSeq" id="WP_209906950.1">
    <property type="nucleotide sequence ID" value="NZ_BAAAMI010000011.1"/>
</dbReference>
<feature type="region of interest" description="Disordered" evidence="1">
    <location>
        <begin position="47"/>
        <end position="80"/>
    </location>
</feature>
<evidence type="ECO:0000313" key="3">
    <source>
        <dbReference type="Proteomes" id="UP000766570"/>
    </source>
</evidence>
<comment type="caution">
    <text evidence="2">The sequence shown here is derived from an EMBL/GenBank/DDBJ whole genome shotgun (WGS) entry which is preliminary data.</text>
</comment>
<accession>A0ABS4WE26</accession>
<proteinExistence type="predicted"/>
<keyword evidence="3" id="KW-1185">Reference proteome</keyword>
<name>A0ABS4WE26_9MICC</name>
<organism evidence="2 3">
    <name type="scientific">Paeniglutamicibacter psychrophenolicus</name>
    <dbReference type="NCBI Taxonomy" id="257454"/>
    <lineage>
        <taxon>Bacteria</taxon>
        <taxon>Bacillati</taxon>
        <taxon>Actinomycetota</taxon>
        <taxon>Actinomycetes</taxon>
        <taxon>Micrococcales</taxon>
        <taxon>Micrococcaceae</taxon>
        <taxon>Paeniglutamicibacter</taxon>
    </lineage>
</organism>
<protein>
    <recommendedName>
        <fullName evidence="4">Lipoprotein</fullName>
    </recommendedName>
</protein>